<feature type="transmembrane region" description="Helical" evidence="7">
    <location>
        <begin position="289"/>
        <end position="307"/>
    </location>
</feature>
<keyword evidence="10" id="KW-1185">Reference proteome</keyword>
<gene>
    <name evidence="9" type="ORF">SAMN05216267_10165</name>
</gene>
<comment type="subcellular location">
    <subcellularLocation>
        <location evidence="1">Cell membrane</location>
        <topology evidence="1">Multi-pass membrane protein</topology>
    </subcellularLocation>
</comment>
<name>A0A1H8LHL1_9ACTN</name>
<evidence type="ECO:0000256" key="7">
    <source>
        <dbReference type="SAM" id="Phobius"/>
    </source>
</evidence>
<feature type="transmembrane region" description="Helical" evidence="7">
    <location>
        <begin position="89"/>
        <end position="108"/>
    </location>
</feature>
<feature type="transmembrane region" description="Helical" evidence="7">
    <location>
        <begin position="21"/>
        <end position="40"/>
    </location>
</feature>
<feature type="transmembrane region" description="Helical" evidence="7">
    <location>
        <begin position="147"/>
        <end position="175"/>
    </location>
</feature>
<dbReference type="Gene3D" id="1.20.1250.20">
    <property type="entry name" value="MFS general substrate transporter like domains"/>
    <property type="match status" value="1"/>
</dbReference>
<protein>
    <submittedName>
        <fullName evidence="9">Predicted arabinose efflux permease, MFS family</fullName>
    </submittedName>
</protein>
<dbReference type="GO" id="GO:0022857">
    <property type="term" value="F:transmembrane transporter activity"/>
    <property type="evidence" value="ECO:0007669"/>
    <property type="project" value="InterPro"/>
</dbReference>
<evidence type="ECO:0000256" key="1">
    <source>
        <dbReference type="ARBA" id="ARBA00004651"/>
    </source>
</evidence>
<dbReference type="SUPFAM" id="SSF103473">
    <property type="entry name" value="MFS general substrate transporter"/>
    <property type="match status" value="1"/>
</dbReference>
<evidence type="ECO:0000256" key="2">
    <source>
        <dbReference type="ARBA" id="ARBA00022448"/>
    </source>
</evidence>
<keyword evidence="3" id="KW-1003">Cell membrane</keyword>
<dbReference type="Proteomes" id="UP000181951">
    <property type="component" value="Unassembled WGS sequence"/>
</dbReference>
<accession>A0A1H8LHL1</accession>
<evidence type="ECO:0000313" key="10">
    <source>
        <dbReference type="Proteomes" id="UP000181951"/>
    </source>
</evidence>
<dbReference type="RefSeq" id="WP_407640300.1">
    <property type="nucleotide sequence ID" value="NZ_FODD01000016.1"/>
</dbReference>
<keyword evidence="2" id="KW-0813">Transport</keyword>
<organism evidence="9 10">
    <name type="scientific">Actinacidiphila rubida</name>
    <dbReference type="NCBI Taxonomy" id="310780"/>
    <lineage>
        <taxon>Bacteria</taxon>
        <taxon>Bacillati</taxon>
        <taxon>Actinomycetota</taxon>
        <taxon>Actinomycetes</taxon>
        <taxon>Kitasatosporales</taxon>
        <taxon>Streptomycetaceae</taxon>
        <taxon>Actinacidiphila</taxon>
    </lineage>
</organism>
<feature type="transmembrane region" description="Helical" evidence="7">
    <location>
        <begin position="351"/>
        <end position="374"/>
    </location>
</feature>
<dbReference type="EMBL" id="FODD01000016">
    <property type="protein sequence ID" value="SEO04533.1"/>
    <property type="molecule type" value="Genomic_DNA"/>
</dbReference>
<dbReference type="Pfam" id="PF07690">
    <property type="entry name" value="MFS_1"/>
    <property type="match status" value="1"/>
</dbReference>
<dbReference type="InterPro" id="IPR011701">
    <property type="entry name" value="MFS"/>
</dbReference>
<dbReference type="PANTHER" id="PTHR23517">
    <property type="entry name" value="RESISTANCE PROTEIN MDTM, PUTATIVE-RELATED-RELATED"/>
    <property type="match status" value="1"/>
</dbReference>
<evidence type="ECO:0000259" key="8">
    <source>
        <dbReference type="PROSITE" id="PS50850"/>
    </source>
</evidence>
<evidence type="ECO:0000313" key="9">
    <source>
        <dbReference type="EMBL" id="SEO04533.1"/>
    </source>
</evidence>
<dbReference type="InterPro" id="IPR020846">
    <property type="entry name" value="MFS_dom"/>
</dbReference>
<keyword evidence="5 7" id="KW-1133">Transmembrane helix</keyword>
<dbReference type="InterPro" id="IPR036259">
    <property type="entry name" value="MFS_trans_sf"/>
</dbReference>
<evidence type="ECO:0000256" key="4">
    <source>
        <dbReference type="ARBA" id="ARBA00022692"/>
    </source>
</evidence>
<evidence type="ECO:0000256" key="3">
    <source>
        <dbReference type="ARBA" id="ARBA00022475"/>
    </source>
</evidence>
<dbReference type="PROSITE" id="PS50850">
    <property type="entry name" value="MFS"/>
    <property type="match status" value="1"/>
</dbReference>
<feature type="domain" description="Major facilitator superfamily (MFS) profile" evidence="8">
    <location>
        <begin position="23"/>
        <end position="406"/>
    </location>
</feature>
<feature type="transmembrane region" description="Helical" evidence="7">
    <location>
        <begin position="181"/>
        <end position="199"/>
    </location>
</feature>
<dbReference type="GO" id="GO:0005886">
    <property type="term" value="C:plasma membrane"/>
    <property type="evidence" value="ECO:0007669"/>
    <property type="project" value="UniProtKB-SubCell"/>
</dbReference>
<dbReference type="AlphaFoldDB" id="A0A1H8LHL1"/>
<dbReference type="InterPro" id="IPR050171">
    <property type="entry name" value="MFS_Transporters"/>
</dbReference>
<sequence>MTSPAVSPAHRRDDPARRAAHPWYALVALVFAVVMAGTTLPTPLYDLYRHDIGFSEFVVTVVYAVYACGVIAALLVAGSFSDVLGRRPVLMAGLGFAAVSAVCFVAAHDLPLLFVGRVFSGFSAGLFSGAATAAITELAPPGRQARAALTATAANMGGLGCGPVIAGLLGAYAAYPLRLPYLVHLALLAASFAVIWRAPETVAHDGPRPRLRPQGMVVPAGVRGVFTPAAIAVFAGFSVLGLFTAVAPAFLARYLGVDNIAAAAAVVMSAFLASLGGQVLMGRFGVARSLVLGCLVLVGGLALIGASLLSEELGLLVAGAVVSGVGQGLSFRSSVATVSRVAPAEQRGATLSALFVAGYVGLSIPVVGIGALSVGVGLRSAGVVFVACVIALVAAVSSYLLRRPLRVP</sequence>
<reference evidence="9 10" key="1">
    <citation type="submission" date="2016-10" db="EMBL/GenBank/DDBJ databases">
        <authorList>
            <person name="de Groot N.N."/>
        </authorList>
    </citation>
    <scope>NUCLEOTIDE SEQUENCE [LARGE SCALE GENOMIC DNA]</scope>
    <source>
        <strain evidence="9 10">CGMCC 4.2026</strain>
    </source>
</reference>
<feature type="transmembrane region" description="Helical" evidence="7">
    <location>
        <begin position="52"/>
        <end position="77"/>
    </location>
</feature>
<evidence type="ECO:0000256" key="5">
    <source>
        <dbReference type="ARBA" id="ARBA00022989"/>
    </source>
</evidence>
<keyword evidence="4 7" id="KW-0812">Transmembrane</keyword>
<dbReference type="STRING" id="310780.SAMN05216267_10165"/>
<feature type="transmembrane region" description="Helical" evidence="7">
    <location>
        <begin position="114"/>
        <end position="135"/>
    </location>
</feature>
<feature type="transmembrane region" description="Helical" evidence="7">
    <location>
        <begin position="313"/>
        <end position="331"/>
    </location>
</feature>
<keyword evidence="6 7" id="KW-0472">Membrane</keyword>
<proteinExistence type="predicted"/>
<feature type="transmembrane region" description="Helical" evidence="7">
    <location>
        <begin position="220"/>
        <end position="247"/>
    </location>
</feature>
<feature type="transmembrane region" description="Helical" evidence="7">
    <location>
        <begin position="380"/>
        <end position="401"/>
    </location>
</feature>
<feature type="transmembrane region" description="Helical" evidence="7">
    <location>
        <begin position="259"/>
        <end position="277"/>
    </location>
</feature>
<dbReference type="PANTHER" id="PTHR23517:SF13">
    <property type="entry name" value="MAJOR FACILITATOR SUPERFAMILY MFS_1"/>
    <property type="match status" value="1"/>
</dbReference>
<evidence type="ECO:0000256" key="6">
    <source>
        <dbReference type="ARBA" id="ARBA00023136"/>
    </source>
</evidence>